<evidence type="ECO:0000313" key="1">
    <source>
        <dbReference type="EMBL" id="KHN87377.1"/>
    </source>
</evidence>
<evidence type="ECO:0000313" key="2">
    <source>
        <dbReference type="Proteomes" id="UP000031036"/>
    </source>
</evidence>
<keyword evidence="2" id="KW-1185">Reference proteome</keyword>
<dbReference type="AlphaFoldDB" id="A0A0B2W195"/>
<dbReference type="EMBL" id="JPKZ01000435">
    <property type="protein sequence ID" value="KHN87377.1"/>
    <property type="molecule type" value="Genomic_DNA"/>
</dbReference>
<protein>
    <submittedName>
        <fullName evidence="1">Uncharacterized protein</fullName>
    </submittedName>
</protein>
<sequence>VAHPRRFSRILNAVTDRAVASNASGLCQPQLLPVLSRWALFLQCAFNVDDSPRNQQSKRGARLVTICERKAHKCSFINLSQNVKQQI</sequence>
<proteinExistence type="predicted"/>
<name>A0A0B2W195_TOXCA</name>
<reference evidence="1 2" key="1">
    <citation type="submission" date="2014-11" db="EMBL/GenBank/DDBJ databases">
        <title>Genetic blueprint of the zoonotic pathogen Toxocara canis.</title>
        <authorList>
            <person name="Zhu X.-Q."/>
            <person name="Korhonen P.K."/>
            <person name="Cai H."/>
            <person name="Young N.D."/>
            <person name="Nejsum P."/>
            <person name="von Samson-Himmelstjerna G."/>
            <person name="Boag P.R."/>
            <person name="Tan P."/>
            <person name="Li Q."/>
            <person name="Min J."/>
            <person name="Yang Y."/>
            <person name="Wang X."/>
            <person name="Fang X."/>
            <person name="Hall R.S."/>
            <person name="Hofmann A."/>
            <person name="Sternberg P.W."/>
            <person name="Jex A.R."/>
            <person name="Gasser R.B."/>
        </authorList>
    </citation>
    <scope>NUCLEOTIDE SEQUENCE [LARGE SCALE GENOMIC DNA]</scope>
    <source>
        <strain evidence="1">PN_DK_2014</strain>
    </source>
</reference>
<organism evidence="1 2">
    <name type="scientific">Toxocara canis</name>
    <name type="common">Canine roundworm</name>
    <dbReference type="NCBI Taxonomy" id="6265"/>
    <lineage>
        <taxon>Eukaryota</taxon>
        <taxon>Metazoa</taxon>
        <taxon>Ecdysozoa</taxon>
        <taxon>Nematoda</taxon>
        <taxon>Chromadorea</taxon>
        <taxon>Rhabditida</taxon>
        <taxon>Spirurina</taxon>
        <taxon>Ascaridomorpha</taxon>
        <taxon>Ascaridoidea</taxon>
        <taxon>Toxocaridae</taxon>
        <taxon>Toxocara</taxon>
    </lineage>
</organism>
<accession>A0A0B2W195</accession>
<feature type="non-terminal residue" evidence="1">
    <location>
        <position position="1"/>
    </location>
</feature>
<comment type="caution">
    <text evidence="1">The sequence shown here is derived from an EMBL/GenBank/DDBJ whole genome shotgun (WGS) entry which is preliminary data.</text>
</comment>
<gene>
    <name evidence="1" type="ORF">Tcan_16465</name>
</gene>
<dbReference type="Proteomes" id="UP000031036">
    <property type="component" value="Unassembled WGS sequence"/>
</dbReference>